<reference evidence="9 10" key="1">
    <citation type="submission" date="2009-11" db="EMBL/GenBank/DDBJ databases">
        <title>Annotation of Allomyces macrogynus ATCC 38327.</title>
        <authorList>
            <consortium name="The Broad Institute Genome Sequencing Platform"/>
            <person name="Russ C."/>
            <person name="Cuomo C."/>
            <person name="Burger G."/>
            <person name="Gray M.W."/>
            <person name="Holland P.W.H."/>
            <person name="King N."/>
            <person name="Lang F.B.F."/>
            <person name="Roger A.J."/>
            <person name="Ruiz-Trillo I."/>
            <person name="Young S.K."/>
            <person name="Zeng Q."/>
            <person name="Gargeya S."/>
            <person name="Fitzgerald M."/>
            <person name="Haas B."/>
            <person name="Abouelleil A."/>
            <person name="Alvarado L."/>
            <person name="Arachchi H.M."/>
            <person name="Berlin A."/>
            <person name="Chapman S.B."/>
            <person name="Gearin G."/>
            <person name="Goldberg J."/>
            <person name="Griggs A."/>
            <person name="Gujja S."/>
            <person name="Hansen M."/>
            <person name="Heiman D."/>
            <person name="Howarth C."/>
            <person name="Larimer J."/>
            <person name="Lui A."/>
            <person name="MacDonald P.J.P."/>
            <person name="McCowen C."/>
            <person name="Montmayeur A."/>
            <person name="Murphy C."/>
            <person name="Neiman D."/>
            <person name="Pearson M."/>
            <person name="Priest M."/>
            <person name="Roberts A."/>
            <person name="Saif S."/>
            <person name="Shea T."/>
            <person name="Sisk P."/>
            <person name="Stolte C."/>
            <person name="Sykes S."/>
            <person name="Wortman J."/>
            <person name="Nusbaum C."/>
            <person name="Birren B."/>
        </authorList>
    </citation>
    <scope>NUCLEOTIDE SEQUENCE [LARGE SCALE GENOMIC DNA]</scope>
    <source>
        <strain evidence="9 10">ATCC 38327</strain>
    </source>
</reference>
<dbReference type="GO" id="GO:0002178">
    <property type="term" value="C:palmitoyltransferase complex"/>
    <property type="evidence" value="ECO:0007669"/>
    <property type="project" value="TreeGrafter"/>
</dbReference>
<reference evidence="10" key="2">
    <citation type="submission" date="2009-11" db="EMBL/GenBank/DDBJ databases">
        <title>The Genome Sequence of Allomyces macrogynus strain ATCC 38327.</title>
        <authorList>
            <consortium name="The Broad Institute Genome Sequencing Platform"/>
            <person name="Russ C."/>
            <person name="Cuomo C."/>
            <person name="Shea T."/>
            <person name="Young S.K."/>
            <person name="Zeng Q."/>
            <person name="Koehrsen M."/>
            <person name="Haas B."/>
            <person name="Borodovsky M."/>
            <person name="Guigo R."/>
            <person name="Alvarado L."/>
            <person name="Berlin A."/>
            <person name="Borenstein D."/>
            <person name="Chen Z."/>
            <person name="Engels R."/>
            <person name="Freedman E."/>
            <person name="Gellesch M."/>
            <person name="Goldberg J."/>
            <person name="Griggs A."/>
            <person name="Gujja S."/>
            <person name="Heiman D."/>
            <person name="Hepburn T."/>
            <person name="Howarth C."/>
            <person name="Jen D."/>
            <person name="Larson L."/>
            <person name="Lewis B."/>
            <person name="Mehta T."/>
            <person name="Park D."/>
            <person name="Pearson M."/>
            <person name="Roberts A."/>
            <person name="Saif S."/>
            <person name="Shenoy N."/>
            <person name="Sisk P."/>
            <person name="Stolte C."/>
            <person name="Sykes S."/>
            <person name="Walk T."/>
            <person name="White J."/>
            <person name="Yandava C."/>
            <person name="Burger G."/>
            <person name="Gray M.W."/>
            <person name="Holland P.W.H."/>
            <person name="King N."/>
            <person name="Lang F.B.F."/>
            <person name="Roger A.J."/>
            <person name="Ruiz-Trillo I."/>
            <person name="Lander E."/>
            <person name="Nusbaum C."/>
        </authorList>
    </citation>
    <scope>NUCLEOTIDE SEQUENCE [LARGE SCALE GENOMIC DNA]</scope>
    <source>
        <strain evidence="10">ATCC 38327</strain>
    </source>
</reference>
<evidence type="ECO:0000313" key="10">
    <source>
        <dbReference type="Proteomes" id="UP000054350"/>
    </source>
</evidence>
<evidence type="ECO:0000259" key="8">
    <source>
        <dbReference type="Pfam" id="PF10256"/>
    </source>
</evidence>
<dbReference type="AlphaFoldDB" id="A0A0L0T413"/>
<evidence type="ECO:0000256" key="2">
    <source>
        <dbReference type="ARBA" id="ARBA00007732"/>
    </source>
</evidence>
<dbReference type="Proteomes" id="UP000054350">
    <property type="component" value="Unassembled WGS sequence"/>
</dbReference>
<proteinExistence type="inferred from homology"/>
<feature type="compositionally biased region" description="Low complexity" evidence="7">
    <location>
        <begin position="459"/>
        <end position="470"/>
    </location>
</feature>
<dbReference type="EMBL" id="GG745361">
    <property type="protein sequence ID" value="KNE69553.1"/>
    <property type="molecule type" value="Genomic_DNA"/>
</dbReference>
<evidence type="ECO:0000256" key="3">
    <source>
        <dbReference type="ARBA" id="ARBA00011396"/>
    </source>
</evidence>
<sequence length="567" mass="60103">MATQPDYPPTVHLGTRRPVTPDAARRRRAVVRAPGSTTTTTVATPRVPRADAPPPPPASLALPIASYPWLTPPPLFTSTSTTPDHHHAADAHPPVLPFPYPPLPPPPPAPSATGGPSLSLSAGSTLANNNSSAASLTLPALADLSSTPLHPLAAPRVPRSTSTPAVIPLVSRPKTPVPPPVPAKDAHWVSPAPDIARYHSAPTVPRVATGSPDRRLVPARDHVRIMRTGTPPLPRPTLPDPRHQHHDEDEDDDDADVSAMPAISLPARSAADERARLMHPPPGGVPPSGIPPAAEPARPRHDTATSALELAMMANAAVATSAPSAPTSDASTAVAPTVPDYALRVPVVYRWTFHDLASPAHYAGGCVPFTLPMYPHAPPTLVPVRPRTFRLDRDWSRSGEHPSFRKLSTVFGDMAATLDEIRAGALAAAPAGMSAHAVQLAKVVAKHLGHPSPFGDGNGSAVGSSSSVSGRPEDDYVKDVDDAVERINGMLLNGDRVSRSGVLDTVLGVLTGWAHHLCLPVPYESVVDEVERFLDRVNTKLFHPRKLHLRNPFDNGLMFLEIEVLDR</sequence>
<protein>
    <recommendedName>
        <fullName evidence="4">Ras modification protein ERF4</fullName>
    </recommendedName>
</protein>
<feature type="compositionally biased region" description="Pro residues" evidence="7">
    <location>
        <begin position="279"/>
        <end position="294"/>
    </location>
</feature>
<dbReference type="PANTHER" id="PTHR13254:SF0">
    <property type="entry name" value="GOLGIN SUBFAMILY A MEMBER 7_ERF4 DOMAIN-CONTAINING PROTEIN"/>
    <property type="match status" value="1"/>
</dbReference>
<dbReference type="OrthoDB" id="5590376at2759"/>
<keyword evidence="6" id="KW-0472">Membrane</keyword>
<evidence type="ECO:0000256" key="6">
    <source>
        <dbReference type="ARBA" id="ARBA00023136"/>
    </source>
</evidence>
<dbReference type="GO" id="GO:0005789">
    <property type="term" value="C:endoplasmic reticulum membrane"/>
    <property type="evidence" value="ECO:0007669"/>
    <property type="project" value="UniProtKB-SubCell"/>
</dbReference>
<feature type="region of interest" description="Disordered" evidence="7">
    <location>
        <begin position="276"/>
        <end position="302"/>
    </location>
</feature>
<feature type="compositionally biased region" description="Low complexity" evidence="7">
    <location>
        <begin position="59"/>
        <end position="69"/>
    </location>
</feature>
<feature type="region of interest" description="Disordered" evidence="7">
    <location>
        <begin position="452"/>
        <end position="475"/>
    </location>
</feature>
<dbReference type="VEuPathDB" id="FungiDB:AMAG_14114"/>
<dbReference type="STRING" id="578462.A0A0L0T413"/>
<feature type="compositionally biased region" description="Pro residues" evidence="7">
    <location>
        <begin position="94"/>
        <end position="110"/>
    </location>
</feature>
<comment type="subunit">
    <text evidence="3">Interacts with ERF2.</text>
</comment>
<dbReference type="GO" id="GO:0006612">
    <property type="term" value="P:protein targeting to membrane"/>
    <property type="evidence" value="ECO:0007669"/>
    <property type="project" value="TreeGrafter"/>
</dbReference>
<comment type="subcellular location">
    <subcellularLocation>
        <location evidence="1">Endoplasmic reticulum membrane</location>
        <topology evidence="1">Peripheral membrane protein</topology>
    </subcellularLocation>
</comment>
<dbReference type="InterPro" id="IPR019383">
    <property type="entry name" value="Golgin_A_7/ERF4"/>
</dbReference>
<comment type="similarity">
    <text evidence="2">Belongs to the ERF4 family.</text>
</comment>
<evidence type="ECO:0000256" key="4">
    <source>
        <dbReference type="ARBA" id="ARBA00018463"/>
    </source>
</evidence>
<evidence type="ECO:0000256" key="5">
    <source>
        <dbReference type="ARBA" id="ARBA00022824"/>
    </source>
</evidence>
<evidence type="ECO:0000256" key="7">
    <source>
        <dbReference type="SAM" id="MobiDB-lite"/>
    </source>
</evidence>
<feature type="domain" description="Golgin subfamily A member 7/ERF4" evidence="8">
    <location>
        <begin position="401"/>
        <end position="561"/>
    </location>
</feature>
<feature type="compositionally biased region" description="Low complexity" evidence="7">
    <location>
        <begin position="31"/>
        <end position="47"/>
    </location>
</feature>
<accession>A0A0L0T413</accession>
<keyword evidence="10" id="KW-1185">Reference proteome</keyword>
<organism evidence="9 10">
    <name type="scientific">Allomyces macrogynus (strain ATCC 38327)</name>
    <name type="common">Allomyces javanicus var. macrogynus</name>
    <dbReference type="NCBI Taxonomy" id="578462"/>
    <lineage>
        <taxon>Eukaryota</taxon>
        <taxon>Fungi</taxon>
        <taxon>Fungi incertae sedis</taxon>
        <taxon>Blastocladiomycota</taxon>
        <taxon>Blastocladiomycetes</taxon>
        <taxon>Blastocladiales</taxon>
        <taxon>Blastocladiaceae</taxon>
        <taxon>Allomyces</taxon>
    </lineage>
</organism>
<dbReference type="PANTHER" id="PTHR13254">
    <property type="entry name" value="GOLGI AUTOANTIGEN, GOLGIN SUBFAMILY A, 7"/>
    <property type="match status" value="1"/>
</dbReference>
<dbReference type="InterPro" id="IPR051371">
    <property type="entry name" value="Ras_palmitoyltransferase"/>
</dbReference>
<gene>
    <name evidence="9" type="ORF">AMAG_14114</name>
</gene>
<evidence type="ECO:0000313" key="9">
    <source>
        <dbReference type="EMBL" id="KNE69553.1"/>
    </source>
</evidence>
<evidence type="ECO:0000256" key="1">
    <source>
        <dbReference type="ARBA" id="ARBA00004406"/>
    </source>
</evidence>
<feature type="region of interest" description="Disordered" evidence="7">
    <location>
        <begin position="1"/>
        <end position="130"/>
    </location>
</feature>
<name>A0A0L0T413_ALLM3</name>
<dbReference type="Pfam" id="PF10256">
    <property type="entry name" value="Erf4"/>
    <property type="match status" value="1"/>
</dbReference>
<feature type="compositionally biased region" description="Low complexity" evidence="7">
    <location>
        <begin position="111"/>
        <end position="130"/>
    </location>
</feature>
<keyword evidence="5" id="KW-0256">Endoplasmic reticulum</keyword>
<feature type="region of interest" description="Disordered" evidence="7">
    <location>
        <begin position="226"/>
        <end position="256"/>
    </location>
</feature>